<name>A0A7X6DCJ6_9BURK</name>
<protein>
    <submittedName>
        <fullName evidence="2">DUF2063 domain-containing protein</fullName>
    </submittedName>
</protein>
<evidence type="ECO:0000313" key="3">
    <source>
        <dbReference type="Proteomes" id="UP000521868"/>
    </source>
</evidence>
<evidence type="ECO:0000259" key="1">
    <source>
        <dbReference type="Pfam" id="PF09836"/>
    </source>
</evidence>
<accession>A0A7X6DCJ6</accession>
<dbReference type="Pfam" id="PF09836">
    <property type="entry name" value="DUF2063"/>
    <property type="match status" value="1"/>
</dbReference>
<dbReference type="AlphaFoldDB" id="A0A7X6DCJ6"/>
<sequence length="257" mass="27242">MTAPDFHRAFSQALFAGPHEAPGPLAALTAQPGFAVHRNTVMKGCVDALEANFPTVVRLVGRDWFRAAAAIHATAEPPRDARLLFYGEGFAAFLETFGPARELPYLPGVARLDRAWIEAHAAPDAPVDLAWFAGLAPGALAAAGVAPHPAARWHWFADQPVFTIWQRNRVGSEDDGEIAWRGEGALFTRPAAGVTWREASQAECVFLDACTDGVALAQAAAAALRVEPGTDLAQLLAGLLRAGALVRASTANHGDRP</sequence>
<keyword evidence="3" id="KW-1185">Reference proteome</keyword>
<proteinExistence type="predicted"/>
<dbReference type="InterPro" id="IPR018640">
    <property type="entry name" value="DUF2063"/>
</dbReference>
<reference evidence="2 3" key="1">
    <citation type="journal article" date="2020" name="Nature">
        <title>Bacterial chemolithoautotrophy via manganese oxidation.</title>
        <authorList>
            <person name="Yu H."/>
            <person name="Leadbetter J.R."/>
        </authorList>
    </citation>
    <scope>NUCLEOTIDE SEQUENCE [LARGE SCALE GENOMIC DNA]</scope>
    <source>
        <strain evidence="2 3">RBP-1</strain>
    </source>
</reference>
<dbReference type="EMBL" id="VTOX01000001">
    <property type="protein sequence ID" value="NKE64677.1"/>
    <property type="molecule type" value="Genomic_DNA"/>
</dbReference>
<evidence type="ECO:0000313" key="2">
    <source>
        <dbReference type="EMBL" id="NKE64677.1"/>
    </source>
</evidence>
<dbReference type="RefSeq" id="WP_168105746.1">
    <property type="nucleotide sequence ID" value="NZ_VTOX01000001.1"/>
</dbReference>
<gene>
    <name evidence="2" type="ORF">RAMLITH_02485</name>
</gene>
<dbReference type="Proteomes" id="UP000521868">
    <property type="component" value="Unassembled WGS sequence"/>
</dbReference>
<feature type="domain" description="Putative DNA-binding" evidence="1">
    <location>
        <begin position="7"/>
        <end position="94"/>
    </location>
</feature>
<comment type="caution">
    <text evidence="2">The sequence shown here is derived from an EMBL/GenBank/DDBJ whole genome shotgun (WGS) entry which is preliminary data.</text>
</comment>
<organism evidence="2 3">
    <name type="scientific">Ramlibacter lithotrophicus</name>
    <dbReference type="NCBI Taxonomy" id="2606681"/>
    <lineage>
        <taxon>Bacteria</taxon>
        <taxon>Pseudomonadati</taxon>
        <taxon>Pseudomonadota</taxon>
        <taxon>Betaproteobacteria</taxon>
        <taxon>Burkholderiales</taxon>
        <taxon>Comamonadaceae</taxon>
        <taxon>Ramlibacter</taxon>
    </lineage>
</organism>